<dbReference type="Proteomes" id="UP001458880">
    <property type="component" value="Unassembled WGS sequence"/>
</dbReference>
<dbReference type="GO" id="GO:0003676">
    <property type="term" value="F:nucleic acid binding"/>
    <property type="evidence" value="ECO:0007669"/>
    <property type="project" value="InterPro"/>
</dbReference>
<evidence type="ECO:0008006" key="3">
    <source>
        <dbReference type="Google" id="ProtNLM"/>
    </source>
</evidence>
<proteinExistence type="predicted"/>
<organism evidence="1 2">
    <name type="scientific">Popillia japonica</name>
    <name type="common">Japanese beetle</name>
    <dbReference type="NCBI Taxonomy" id="7064"/>
    <lineage>
        <taxon>Eukaryota</taxon>
        <taxon>Metazoa</taxon>
        <taxon>Ecdysozoa</taxon>
        <taxon>Arthropoda</taxon>
        <taxon>Hexapoda</taxon>
        <taxon>Insecta</taxon>
        <taxon>Pterygota</taxon>
        <taxon>Neoptera</taxon>
        <taxon>Endopterygota</taxon>
        <taxon>Coleoptera</taxon>
        <taxon>Polyphaga</taxon>
        <taxon>Scarabaeiformia</taxon>
        <taxon>Scarabaeidae</taxon>
        <taxon>Rutelinae</taxon>
        <taxon>Popillia</taxon>
    </lineage>
</organism>
<comment type="caution">
    <text evidence="1">The sequence shown here is derived from an EMBL/GenBank/DDBJ whole genome shotgun (WGS) entry which is preliminary data.</text>
</comment>
<name>A0AAW1IV42_POPJA</name>
<sequence>MGFAERSVQIVRKALLKIKVQEEYSDRKSSIHHKISYILFSYQNIPNSITRKSLSELFLKRIPETRLTTPLTPIPGKQKTEKSELTTSLKASTRFGGKEIYNILGINKSESEDSWDTDQIPQVTSYHRLDLTPGRVVLVDAVTEFEKFLDNMQNVYLVGVDCEWKPTMFYLECI</sequence>
<reference evidence="1 2" key="1">
    <citation type="journal article" date="2024" name="BMC Genomics">
        <title>De novo assembly and annotation of Popillia japonica's genome with initial clues to its potential as an invasive pest.</title>
        <authorList>
            <person name="Cucini C."/>
            <person name="Boschi S."/>
            <person name="Funari R."/>
            <person name="Cardaioli E."/>
            <person name="Iannotti N."/>
            <person name="Marturano G."/>
            <person name="Paoli F."/>
            <person name="Bruttini M."/>
            <person name="Carapelli A."/>
            <person name="Frati F."/>
            <person name="Nardi F."/>
        </authorList>
    </citation>
    <scope>NUCLEOTIDE SEQUENCE [LARGE SCALE GENOMIC DNA]</scope>
    <source>
        <strain evidence="1">DMR45628</strain>
    </source>
</reference>
<evidence type="ECO:0000313" key="2">
    <source>
        <dbReference type="Proteomes" id="UP001458880"/>
    </source>
</evidence>
<dbReference type="InterPro" id="IPR036397">
    <property type="entry name" value="RNaseH_sf"/>
</dbReference>
<protein>
    <recommendedName>
        <fullName evidence="3">3'-5' exonuclease domain-containing protein</fullName>
    </recommendedName>
</protein>
<dbReference type="EMBL" id="JASPKY010000532">
    <property type="protein sequence ID" value="KAK9693719.1"/>
    <property type="molecule type" value="Genomic_DNA"/>
</dbReference>
<gene>
    <name evidence="1" type="ORF">QE152_g34015</name>
</gene>
<dbReference type="Gene3D" id="3.30.420.10">
    <property type="entry name" value="Ribonuclease H-like superfamily/Ribonuclease H"/>
    <property type="match status" value="1"/>
</dbReference>
<dbReference type="AlphaFoldDB" id="A0AAW1IV42"/>
<keyword evidence="2" id="KW-1185">Reference proteome</keyword>
<evidence type="ECO:0000313" key="1">
    <source>
        <dbReference type="EMBL" id="KAK9693719.1"/>
    </source>
</evidence>
<accession>A0AAW1IV42</accession>